<dbReference type="InterPro" id="IPR038765">
    <property type="entry name" value="Papain-like_cys_pep_sf"/>
</dbReference>
<dbReference type="InterPro" id="IPR001387">
    <property type="entry name" value="Cro/C1-type_HTH"/>
</dbReference>
<dbReference type="Pfam" id="PF13613">
    <property type="entry name" value="HTH_Tnp_4"/>
    <property type="match status" value="1"/>
</dbReference>
<dbReference type="GO" id="GO:0046872">
    <property type="term" value="F:metal ion binding"/>
    <property type="evidence" value="ECO:0007669"/>
    <property type="project" value="UniProtKB-KW"/>
</dbReference>
<comment type="caution">
    <text evidence="6">The sequence shown here is derived from an EMBL/GenBank/DDBJ whole genome shotgun (WGS) entry which is preliminary data.</text>
</comment>
<reference evidence="6" key="1">
    <citation type="submission" date="2021-07" db="EMBL/GenBank/DDBJ databases">
        <authorList>
            <person name="Catto M.A."/>
            <person name="Jacobson A."/>
            <person name="Kennedy G."/>
            <person name="Labadie P."/>
            <person name="Hunt B.G."/>
            <person name="Srinivasan R."/>
        </authorList>
    </citation>
    <scope>NUCLEOTIDE SEQUENCE</scope>
    <source>
        <strain evidence="6">PL_HMW_Pooled</strain>
        <tissue evidence="6">Head</tissue>
    </source>
</reference>
<dbReference type="Pfam" id="PF13359">
    <property type="entry name" value="DDE_Tnp_4"/>
    <property type="match status" value="1"/>
</dbReference>
<feature type="non-terminal residue" evidence="6">
    <location>
        <position position="1"/>
    </location>
</feature>
<evidence type="ECO:0000313" key="7">
    <source>
        <dbReference type="Proteomes" id="UP001219518"/>
    </source>
</evidence>
<dbReference type="PANTHER" id="PTHR23080">
    <property type="entry name" value="THAP DOMAIN PROTEIN"/>
    <property type="match status" value="1"/>
</dbReference>
<keyword evidence="7" id="KW-1185">Reference proteome</keyword>
<keyword evidence="4" id="KW-0812">Transmembrane</keyword>
<evidence type="ECO:0000256" key="3">
    <source>
        <dbReference type="SAM" id="MobiDB-lite"/>
    </source>
</evidence>
<dbReference type="AlphaFoldDB" id="A0AAE1GZH2"/>
<name>A0AAE1GZH2_9NEOP</name>
<feature type="compositionally biased region" description="Polar residues" evidence="3">
    <location>
        <begin position="376"/>
        <end position="387"/>
    </location>
</feature>
<dbReference type="SUPFAM" id="SSF54001">
    <property type="entry name" value="Cysteine proteinases"/>
    <property type="match status" value="1"/>
</dbReference>
<evidence type="ECO:0000256" key="2">
    <source>
        <dbReference type="ARBA" id="ARBA00022723"/>
    </source>
</evidence>
<evidence type="ECO:0000256" key="4">
    <source>
        <dbReference type="SAM" id="Phobius"/>
    </source>
</evidence>
<dbReference type="EMBL" id="JAHWGI010000195">
    <property type="protein sequence ID" value="KAK3910740.1"/>
    <property type="molecule type" value="Genomic_DNA"/>
</dbReference>
<proteinExistence type="predicted"/>
<accession>A0AAE1GZH2</accession>
<evidence type="ECO:0000313" key="6">
    <source>
        <dbReference type="EMBL" id="KAK3910740.1"/>
    </source>
</evidence>
<evidence type="ECO:0000256" key="1">
    <source>
        <dbReference type="ARBA" id="ARBA00001968"/>
    </source>
</evidence>
<keyword evidence="4" id="KW-1133">Transmembrane helix</keyword>
<reference evidence="6" key="2">
    <citation type="journal article" date="2023" name="BMC Genomics">
        <title>Pest status, molecular evolution, and epigenetic factors derived from the genome assembly of Frankliniella fusca, a thysanopteran phytovirus vector.</title>
        <authorList>
            <person name="Catto M.A."/>
            <person name="Labadie P.E."/>
            <person name="Jacobson A.L."/>
            <person name="Kennedy G.G."/>
            <person name="Srinivasan R."/>
            <person name="Hunt B.G."/>
        </authorList>
    </citation>
    <scope>NUCLEOTIDE SEQUENCE</scope>
    <source>
        <strain evidence="6">PL_HMW_Pooled</strain>
    </source>
</reference>
<comment type="cofactor">
    <cofactor evidence="1">
        <name>a divalent metal cation</name>
        <dbReference type="ChEBI" id="CHEBI:60240"/>
    </cofactor>
</comment>
<dbReference type="InterPro" id="IPR027805">
    <property type="entry name" value="Transposase_HTH_dom"/>
</dbReference>
<dbReference type="PROSITE" id="PS50943">
    <property type="entry name" value="HTH_CROC1"/>
    <property type="match status" value="1"/>
</dbReference>
<evidence type="ECO:0000259" key="5">
    <source>
        <dbReference type="PROSITE" id="PS50943"/>
    </source>
</evidence>
<gene>
    <name evidence="6" type="ORF">KUF71_004228</name>
</gene>
<sequence length="725" mass="82242">ALGVIEHYLRLICAWPEGRGPVARVLGEHVLPYTFLMTIISPLAYFALGEHGTNVELIGLVADSFGSTLCLFKIKTLQRNSAKAFLHCSPFVYMLRTEDTDNHHCTADARCMECAFRKLLKDLVLTGVSELMSKENQLNPFQVLTIFIDILRMEMVARKPGFTDVHLRNSPISKIWQIETKLQVLCTLCEGCYIEKRYCNGIELLGENVSDLEDSINTYLSLRRETCSHCLKNQAQCNVIKVCLPKCMIIVVERCSPEFLLPMCIKIEEDSFTFNSVIVKPNSGKEPCFVITSCPNNYFRRFDDTKVSLVSPVSLSNAEFLYSSQLTLLFLKQNRQLQVSHSEKFCTSQQTQSNITHGKTSDGTKIVSYPKLSLLSHTNDDPSTTDKTTPHIPVKSPRKRTVSTQTNHLVHHVEIQTLPNYSYENCKHNPKFKFFTGLEVKDFGALFELIGGDEVISKLKQKYAVHSPVKQTHSRLTSEDKLFMFLLRLRRGLPLEELAEMFRVSVSTVSNLCYVMTRLIYLTFKSMEDDMFPSAAQQHDGKPPQMRPFKNLRIILDGASFFMETPSNFQQQGNMYSNYKNHSVMVFSIGISCRGATIYCSGVIVKSGLLDRLQKGDGVMTDRGYELTAELQEKGCMFYKPPTLGNRSCFTSEEEILTKAIASARIYSEHAIADIKDNRLLKGTIPLLLLPVLGNLVYIAAYLRNFNEIRVKNKKSRSDENETMF</sequence>
<feature type="transmembrane region" description="Helical" evidence="4">
    <location>
        <begin position="685"/>
        <end position="703"/>
    </location>
</feature>
<dbReference type="Proteomes" id="UP001219518">
    <property type="component" value="Unassembled WGS sequence"/>
</dbReference>
<protein>
    <submittedName>
        <fullName evidence="6">Polyprotein</fullName>
    </submittedName>
</protein>
<feature type="domain" description="HTH cro/C1-type" evidence="5">
    <location>
        <begin position="487"/>
        <end position="512"/>
    </location>
</feature>
<organism evidence="6 7">
    <name type="scientific">Frankliniella fusca</name>
    <dbReference type="NCBI Taxonomy" id="407009"/>
    <lineage>
        <taxon>Eukaryota</taxon>
        <taxon>Metazoa</taxon>
        <taxon>Ecdysozoa</taxon>
        <taxon>Arthropoda</taxon>
        <taxon>Hexapoda</taxon>
        <taxon>Insecta</taxon>
        <taxon>Pterygota</taxon>
        <taxon>Neoptera</taxon>
        <taxon>Paraneoptera</taxon>
        <taxon>Thysanoptera</taxon>
        <taxon>Terebrantia</taxon>
        <taxon>Thripoidea</taxon>
        <taxon>Thripidae</taxon>
        <taxon>Frankliniella</taxon>
    </lineage>
</organism>
<keyword evidence="2" id="KW-0479">Metal-binding</keyword>
<dbReference type="PANTHER" id="PTHR23080:SF133">
    <property type="entry name" value="SI:CH211-262I1.5-RELATED"/>
    <property type="match status" value="1"/>
</dbReference>
<feature type="region of interest" description="Disordered" evidence="3">
    <location>
        <begin position="376"/>
        <end position="405"/>
    </location>
</feature>
<dbReference type="InterPro" id="IPR027806">
    <property type="entry name" value="HARBI1_dom"/>
</dbReference>
<keyword evidence="4" id="KW-0472">Membrane</keyword>